<feature type="domain" description="Soluble ligand binding" evidence="16">
    <location>
        <begin position="629"/>
        <end position="672"/>
    </location>
</feature>
<evidence type="ECO:0000256" key="13">
    <source>
        <dbReference type="ARBA" id="ARBA00023237"/>
    </source>
</evidence>
<feature type="domain" description="Polysaccharide export protein N-terminal" evidence="15">
    <location>
        <begin position="189"/>
        <end position="253"/>
    </location>
</feature>
<evidence type="ECO:0000256" key="7">
    <source>
        <dbReference type="ARBA" id="ARBA00022729"/>
    </source>
</evidence>
<keyword evidence="14" id="KW-0449">Lipoprotein</keyword>
<comment type="subcellular location">
    <subcellularLocation>
        <location evidence="1">Cell outer membrane</location>
        <topology evidence="1">Multi-pass membrane protein</topology>
    </subcellularLocation>
</comment>
<accession>A0A1M7JVB3</accession>
<dbReference type="Pfam" id="PF22461">
    <property type="entry name" value="SLBB_2"/>
    <property type="match status" value="1"/>
</dbReference>
<evidence type="ECO:0000313" key="18">
    <source>
        <dbReference type="EMBL" id="SHM57002.1"/>
    </source>
</evidence>
<keyword evidence="11" id="KW-0472">Membrane</keyword>
<comment type="similarity">
    <text evidence="2">Belongs to the BexD/CtrA/VexA family.</text>
</comment>
<evidence type="ECO:0000256" key="3">
    <source>
        <dbReference type="ARBA" id="ARBA00022448"/>
    </source>
</evidence>
<evidence type="ECO:0000256" key="8">
    <source>
        <dbReference type="ARBA" id="ARBA00023047"/>
    </source>
</evidence>
<dbReference type="GO" id="GO:0015288">
    <property type="term" value="F:porin activity"/>
    <property type="evidence" value="ECO:0007669"/>
    <property type="project" value="UniProtKB-KW"/>
</dbReference>
<evidence type="ECO:0000256" key="9">
    <source>
        <dbReference type="ARBA" id="ARBA00023065"/>
    </source>
</evidence>
<gene>
    <name evidence="18" type="ORF">SAMN04488057_102177</name>
</gene>
<evidence type="ECO:0000256" key="14">
    <source>
        <dbReference type="ARBA" id="ARBA00023288"/>
    </source>
</evidence>
<keyword evidence="5" id="KW-0762">Sugar transport</keyword>
<dbReference type="InterPro" id="IPR003715">
    <property type="entry name" value="Poly_export_N"/>
</dbReference>
<evidence type="ECO:0000256" key="10">
    <source>
        <dbReference type="ARBA" id="ARBA00023114"/>
    </source>
</evidence>
<feature type="domain" description="Soluble ligand binding" evidence="16">
    <location>
        <begin position="532"/>
        <end position="585"/>
    </location>
</feature>
<keyword evidence="10" id="KW-0626">Porin</keyword>
<keyword evidence="7" id="KW-0732">Signal</keyword>
<evidence type="ECO:0000259" key="17">
    <source>
        <dbReference type="Pfam" id="PF22461"/>
    </source>
</evidence>
<evidence type="ECO:0000259" key="16">
    <source>
        <dbReference type="Pfam" id="PF10531"/>
    </source>
</evidence>
<dbReference type="PANTHER" id="PTHR33619">
    <property type="entry name" value="POLYSACCHARIDE EXPORT PROTEIN GFCE-RELATED"/>
    <property type="match status" value="1"/>
</dbReference>
<evidence type="ECO:0000256" key="6">
    <source>
        <dbReference type="ARBA" id="ARBA00022692"/>
    </source>
</evidence>
<evidence type="ECO:0000259" key="15">
    <source>
        <dbReference type="Pfam" id="PF02563"/>
    </source>
</evidence>
<keyword evidence="19" id="KW-1185">Reference proteome</keyword>
<evidence type="ECO:0000256" key="2">
    <source>
        <dbReference type="ARBA" id="ARBA00009450"/>
    </source>
</evidence>
<keyword evidence="6" id="KW-0812">Transmembrane</keyword>
<dbReference type="InterPro" id="IPR049712">
    <property type="entry name" value="Poly_export"/>
</dbReference>
<dbReference type="Proteomes" id="UP000184513">
    <property type="component" value="Unassembled WGS sequence"/>
</dbReference>
<dbReference type="PANTHER" id="PTHR33619:SF3">
    <property type="entry name" value="POLYSACCHARIDE EXPORT PROTEIN GFCE-RELATED"/>
    <property type="match status" value="1"/>
</dbReference>
<evidence type="ECO:0000256" key="5">
    <source>
        <dbReference type="ARBA" id="ARBA00022597"/>
    </source>
</evidence>
<dbReference type="GO" id="GO:0006811">
    <property type="term" value="P:monoatomic ion transport"/>
    <property type="evidence" value="ECO:0007669"/>
    <property type="project" value="UniProtKB-KW"/>
</dbReference>
<dbReference type="AlphaFoldDB" id="A0A1M7JVB3"/>
<sequence>MGFLYLSNWPYRVSLVGEGAKLCKIDNITSMILSKFLILNRLFIIGVLAILPLGLSAQSLGDISAIKVDDLSDQQIQVLMNRAAEAGLSEEELLQMAQLRGVPDSEIDKLKDRLAGMVIGLDGGQKSSSASSKRSPRRQIGFNEIARGIIPEEAETATAVSGEEPIFGLDLFYNKDRRLTFEPNLNMATPRNYILGPGDELYIDVYGQSEQFYEASVTPEGQVILDNIGPINVSGLSLDEATAVIKNRLSAFYTGMRGSQPNTFLQVNLGNVRTIKVNLIGEVRLPGTFTLSAFSTVFNALYAAGGPNRNGTLRKIKLIRRNKEIAEIDIYDFLINGNPSLNVTLQDQDVIMVQPYLERVTVSGAVKRPRIFEIMPGESFADILTYAGGFTDNAYRERVGVTRMTDTEKAVSDIYDEQFSIFLAKGGDRYQVGEVLDRYTNRIQIKGSVYRPGNYAFQEGLTLLGLIRKADGVSGEAYKKRINILRTNEDLSTKMLQIDLEAIEDGRSPDVLLQKEDVVQVPSVYQLSEEYYVKVSGEVLFPGTYPFSREMTAEDLILMAGGLKEAASVDDVEIARRSTDPDGKEYSSIIPVPIGQDLGLSENPVSLVPFDHLTVRRKTNFSLERMASIEGQVKAPGTFAIRDAEERISDLIERAGGLTAFAYPEGATLIRRTEFYQTASENIRKERNLLNLLERLNRENAEPTESQKQMIDRINAYLFGERDSSQYDREESVINARRTLLNEISASKDEVIPIKIKETEAIAINLEEIIRNPGSKFDLILEEGDILSVPRQLQTVRLRGDVIYPTTVRHEPYRLLPYYINRAGGFDSRAKRKRTYVVYANGEVARTKNFLFFNVYPHVEPGSEIIVPTKGPRIPIRPGDLVGLTTGLATIALVITQILNNR</sequence>
<dbReference type="Gene3D" id="3.10.560.10">
    <property type="entry name" value="Outer membrane lipoprotein wza domain like"/>
    <property type="match status" value="6"/>
</dbReference>
<feature type="domain" description="Soluble ligand binding" evidence="16">
    <location>
        <begin position="277"/>
        <end position="322"/>
    </location>
</feature>
<feature type="domain" description="Soluble ligand binding" evidence="16">
    <location>
        <begin position="359"/>
        <end position="404"/>
    </location>
</feature>
<keyword evidence="12" id="KW-0564">Palmitate</keyword>
<protein>
    <submittedName>
        <fullName evidence="18">Protein involved in polysaccharide export, contains SLBB domain of the beta-grasp fold</fullName>
    </submittedName>
</protein>
<evidence type="ECO:0000256" key="11">
    <source>
        <dbReference type="ARBA" id="ARBA00023136"/>
    </source>
</evidence>
<dbReference type="STRING" id="388280.SAMN04488057_102177"/>
<keyword evidence="13" id="KW-0998">Cell outer membrane</keyword>
<dbReference type="GO" id="GO:0015159">
    <property type="term" value="F:polysaccharide transmembrane transporter activity"/>
    <property type="evidence" value="ECO:0007669"/>
    <property type="project" value="InterPro"/>
</dbReference>
<dbReference type="GO" id="GO:0009279">
    <property type="term" value="C:cell outer membrane"/>
    <property type="evidence" value="ECO:0007669"/>
    <property type="project" value="UniProtKB-SubCell"/>
</dbReference>
<keyword evidence="9" id="KW-0406">Ion transport</keyword>
<reference evidence="18 19" key="1">
    <citation type="submission" date="2016-11" db="EMBL/GenBank/DDBJ databases">
        <authorList>
            <person name="Jaros S."/>
            <person name="Januszkiewicz K."/>
            <person name="Wedrychowicz H."/>
        </authorList>
    </citation>
    <scope>NUCLEOTIDE SEQUENCE [LARGE SCALE GENOMIC DNA]</scope>
    <source>
        <strain evidence="18 19">CGMCC 1.6102</strain>
    </source>
</reference>
<dbReference type="InterPro" id="IPR019554">
    <property type="entry name" value="Soluble_ligand-bd"/>
</dbReference>
<dbReference type="GO" id="GO:0046930">
    <property type="term" value="C:pore complex"/>
    <property type="evidence" value="ECO:0007669"/>
    <property type="project" value="UniProtKB-KW"/>
</dbReference>
<proteinExistence type="inferred from homology"/>
<keyword evidence="8" id="KW-0625">Polysaccharide transport</keyword>
<feature type="domain" description="SLBB" evidence="17">
    <location>
        <begin position="442"/>
        <end position="521"/>
    </location>
</feature>
<dbReference type="InterPro" id="IPR054765">
    <property type="entry name" value="SLBB_dom"/>
</dbReference>
<evidence type="ECO:0000256" key="1">
    <source>
        <dbReference type="ARBA" id="ARBA00004571"/>
    </source>
</evidence>
<evidence type="ECO:0000256" key="12">
    <source>
        <dbReference type="ARBA" id="ARBA00023139"/>
    </source>
</evidence>
<dbReference type="EMBL" id="FRCY01000002">
    <property type="protein sequence ID" value="SHM57002.1"/>
    <property type="molecule type" value="Genomic_DNA"/>
</dbReference>
<keyword evidence="4" id="KW-1134">Transmembrane beta strand</keyword>
<dbReference type="Pfam" id="PF02563">
    <property type="entry name" value="Poly_export"/>
    <property type="match status" value="1"/>
</dbReference>
<evidence type="ECO:0000256" key="4">
    <source>
        <dbReference type="ARBA" id="ARBA00022452"/>
    </source>
</evidence>
<dbReference type="Pfam" id="PF10531">
    <property type="entry name" value="SLBB"/>
    <property type="match status" value="4"/>
</dbReference>
<keyword evidence="3" id="KW-0813">Transport</keyword>
<organism evidence="18 19">
    <name type="scientific">Cyclobacterium lianum</name>
    <dbReference type="NCBI Taxonomy" id="388280"/>
    <lineage>
        <taxon>Bacteria</taxon>
        <taxon>Pseudomonadati</taxon>
        <taxon>Bacteroidota</taxon>
        <taxon>Cytophagia</taxon>
        <taxon>Cytophagales</taxon>
        <taxon>Cyclobacteriaceae</taxon>
        <taxon>Cyclobacterium</taxon>
    </lineage>
</organism>
<name>A0A1M7JVB3_9BACT</name>
<evidence type="ECO:0000313" key="19">
    <source>
        <dbReference type="Proteomes" id="UP000184513"/>
    </source>
</evidence>